<evidence type="ECO:0000313" key="2">
    <source>
        <dbReference type="WBParaSite" id="RSKR_0001124300.1"/>
    </source>
</evidence>
<protein>
    <submittedName>
        <fullName evidence="2">Uncharacterized protein</fullName>
    </submittedName>
</protein>
<evidence type="ECO:0000313" key="1">
    <source>
        <dbReference type="Proteomes" id="UP000095286"/>
    </source>
</evidence>
<sequence>MYVFIESQIALDALVQILQSREHLLSYVIGIDLMGVSTTNNQGWSNYLDTGSSYPLLDTERVDTKKMKDTEEDYEEDDYSDEDDESSIVIESGSSKIPKQDHIDPTNNTNNPSNSSKTVGKLVPDLLRTDLSPINSTSIMIIKVNNTKEVENNDSPSVLLMGSVDSSTQQTNTDLNPLPQSKDQEKIANINATPKSSDGYLTDLMGNIPNWITIFVLSLLCTFFISLFVVAIVTLVIVKCRANWKKIGSTSKQMEKEPVKSIIKPSIDEELEKNDREDNDGNVVSNQKKANCPGIRLKSNAYGVEDKLLVENESTTKV</sequence>
<reference evidence="2" key="1">
    <citation type="submission" date="2016-11" db="UniProtKB">
        <authorList>
            <consortium name="WormBaseParasite"/>
        </authorList>
    </citation>
    <scope>IDENTIFICATION</scope>
    <source>
        <strain evidence="2">KR3021</strain>
    </source>
</reference>
<name>A0AC35UGN5_9BILA</name>
<organism evidence="1 2">
    <name type="scientific">Rhabditophanes sp. KR3021</name>
    <dbReference type="NCBI Taxonomy" id="114890"/>
    <lineage>
        <taxon>Eukaryota</taxon>
        <taxon>Metazoa</taxon>
        <taxon>Ecdysozoa</taxon>
        <taxon>Nematoda</taxon>
        <taxon>Chromadorea</taxon>
        <taxon>Rhabditida</taxon>
        <taxon>Tylenchina</taxon>
        <taxon>Panagrolaimomorpha</taxon>
        <taxon>Strongyloidoidea</taxon>
        <taxon>Alloionematidae</taxon>
        <taxon>Rhabditophanes</taxon>
    </lineage>
</organism>
<proteinExistence type="predicted"/>
<accession>A0AC35UGN5</accession>
<dbReference type="WBParaSite" id="RSKR_0001124300.1">
    <property type="protein sequence ID" value="RSKR_0001124300.1"/>
    <property type="gene ID" value="RSKR_0001124300"/>
</dbReference>
<dbReference type="Proteomes" id="UP000095286">
    <property type="component" value="Unplaced"/>
</dbReference>